<dbReference type="EMBL" id="JADPRT010000013">
    <property type="protein sequence ID" value="MBF9071827.1"/>
    <property type="molecule type" value="Genomic_DNA"/>
</dbReference>
<keyword evidence="1" id="KW-0472">Membrane</keyword>
<dbReference type="RefSeq" id="WP_196196991.1">
    <property type="nucleotide sequence ID" value="NZ_JADPRT010000013.1"/>
</dbReference>
<evidence type="ECO:0000259" key="2">
    <source>
        <dbReference type="Pfam" id="PF20182"/>
    </source>
</evidence>
<proteinExistence type="predicted"/>
<name>A0A931B974_9ACTN</name>
<feature type="transmembrane region" description="Helical" evidence="1">
    <location>
        <begin position="33"/>
        <end position="51"/>
    </location>
</feature>
<feature type="transmembrane region" description="Helical" evidence="1">
    <location>
        <begin position="63"/>
        <end position="84"/>
    </location>
</feature>
<feature type="transmembrane region" description="Helical" evidence="1">
    <location>
        <begin position="136"/>
        <end position="156"/>
    </location>
</feature>
<keyword evidence="1" id="KW-0812">Transmembrane</keyword>
<evidence type="ECO:0000313" key="3">
    <source>
        <dbReference type="EMBL" id="MBF9071827.1"/>
    </source>
</evidence>
<comment type="caution">
    <text evidence="3">The sequence shown here is derived from an EMBL/GenBank/DDBJ whole genome shotgun (WGS) entry which is preliminary data.</text>
</comment>
<dbReference type="AlphaFoldDB" id="A0A931B974"/>
<accession>A0A931B974</accession>
<feature type="domain" description="DUF6545" evidence="2">
    <location>
        <begin position="257"/>
        <end position="390"/>
    </location>
</feature>
<evidence type="ECO:0000256" key="1">
    <source>
        <dbReference type="SAM" id="Phobius"/>
    </source>
</evidence>
<evidence type="ECO:0000313" key="4">
    <source>
        <dbReference type="Proteomes" id="UP000657385"/>
    </source>
</evidence>
<reference evidence="3" key="1">
    <citation type="submission" date="2020-11" db="EMBL/GenBank/DDBJ databases">
        <title>Isolation and identification of active actinomycetes.</title>
        <authorList>
            <person name="Yu B."/>
        </authorList>
    </citation>
    <scope>NUCLEOTIDE SEQUENCE</scope>
    <source>
        <strain evidence="3">NEAU-YB345</strain>
    </source>
</reference>
<feature type="transmembrane region" description="Helical" evidence="1">
    <location>
        <begin position="229"/>
        <end position="250"/>
    </location>
</feature>
<protein>
    <recommendedName>
        <fullName evidence="2">DUF6545 domain-containing protein</fullName>
    </recommendedName>
</protein>
<dbReference type="NCBIfam" id="NF042915">
    <property type="entry name" value="MAB_1171c_fam"/>
    <property type="match status" value="1"/>
</dbReference>
<organism evidence="3 4">
    <name type="scientific">Streptacidiphilus fuscans</name>
    <dbReference type="NCBI Taxonomy" id="2789292"/>
    <lineage>
        <taxon>Bacteria</taxon>
        <taxon>Bacillati</taxon>
        <taxon>Actinomycetota</taxon>
        <taxon>Actinomycetes</taxon>
        <taxon>Kitasatosporales</taxon>
        <taxon>Streptomycetaceae</taxon>
        <taxon>Streptacidiphilus</taxon>
    </lineage>
</organism>
<feature type="transmembrane region" description="Helical" evidence="1">
    <location>
        <begin position="6"/>
        <end position="21"/>
    </location>
</feature>
<dbReference type="Proteomes" id="UP000657385">
    <property type="component" value="Unassembled WGS sequence"/>
</dbReference>
<dbReference type="InterPro" id="IPR046675">
    <property type="entry name" value="DUF6545"/>
</dbReference>
<keyword evidence="4" id="KW-1185">Reference proteome</keyword>
<sequence>MSLITTALVLILLAAAAYWALRRRSRRRPGAFSLALLLASFAVALSTYQPAIRSAEEAVTPDLSKLICDIATLYAAYSVSSLLLHLNYEAAEARRRLRTRAKPLLLALLVMLGSFFTTPSSRLWSSAYVTAHWTKAPLTLHLYDAAFVSYIGYAVYDCLSHTWSRARAAERASQRFGLRMTAIGCGFALLYATYKIIDTVVPVFGWDPFPGSVCTSPVTPTRCAFSDTAPVISILLITGGLTLPAVLWPLTEWRRRRWERSSIAELEPLWSDITNVLPGLRLPSDGTADDMNFVLHRRAVEIWDGIRALRPYRSLAVQEEATRAIAAHENADSESAKACIEAAVLADALQAHRAGKVLLSELAPYSGPDAGAGNLHANITWLRSVARAYRTARTSVDPLALSGN</sequence>
<keyword evidence="1" id="KW-1133">Transmembrane helix</keyword>
<feature type="transmembrane region" description="Helical" evidence="1">
    <location>
        <begin position="176"/>
        <end position="197"/>
    </location>
</feature>
<gene>
    <name evidence="3" type="ORF">I2501_27770</name>
</gene>
<dbReference type="Pfam" id="PF20182">
    <property type="entry name" value="DUF6545"/>
    <property type="match status" value="1"/>
</dbReference>
<dbReference type="InterPro" id="IPR050039">
    <property type="entry name" value="MAB_1171c-like"/>
</dbReference>
<feature type="transmembrane region" description="Helical" evidence="1">
    <location>
        <begin position="104"/>
        <end position="124"/>
    </location>
</feature>